<evidence type="ECO:0000256" key="6">
    <source>
        <dbReference type="SAM" id="Phobius"/>
    </source>
</evidence>
<evidence type="ECO:0000313" key="7">
    <source>
        <dbReference type="EMBL" id="CAB3792904.1"/>
    </source>
</evidence>
<dbReference type="Pfam" id="PF02653">
    <property type="entry name" value="BPD_transp_2"/>
    <property type="match status" value="1"/>
</dbReference>
<accession>A0A6J5G4T3</accession>
<reference evidence="7 8" key="1">
    <citation type="submission" date="2020-04" db="EMBL/GenBank/DDBJ databases">
        <authorList>
            <person name="De Canck E."/>
        </authorList>
    </citation>
    <scope>NUCLEOTIDE SEQUENCE [LARGE SCALE GENOMIC DNA]</scope>
    <source>
        <strain evidence="7 8">LMG 28688</strain>
    </source>
</reference>
<organism evidence="7 8">
    <name type="scientific">Paraburkholderia caffeinitolerans</name>
    <dbReference type="NCBI Taxonomy" id="1723730"/>
    <lineage>
        <taxon>Bacteria</taxon>
        <taxon>Pseudomonadati</taxon>
        <taxon>Pseudomonadota</taxon>
        <taxon>Betaproteobacteria</taxon>
        <taxon>Burkholderiales</taxon>
        <taxon>Burkholderiaceae</taxon>
        <taxon>Paraburkholderia</taxon>
    </lineage>
</organism>
<sequence length="341" mass="35485">MGTVNESGHTEAARAPRRAGVSFASRWAPELRILLVAVLLAAYFEFANHDFLLTNASLVNLSQFIAPVAIIAFGEIMLMIGGDIDLSAGMVFAFAPFMMVFASDAGAPMWLAVIGGLVAAALIGFVNGAVTVWLRLPSFVTTLGTLFLINGVTLTVSRGTPAATPGSPAFSAFMGAWGYSEIIWTLAIAFAMHVLLRHTRWGLHTQAAGANPLGASEAGIHVNRLRLGNFILAAVLAGFTGMLEAFRITSIDPQAGGNQIMFLAVAAAVIGGTPLTGGSGTIVGGLIGAAVLGILNDGFTLIGINAFTFNIILGAAILAAMVFNIHIGRIHAGRIRRKGDR</sequence>
<feature type="transmembrane region" description="Helical" evidence="6">
    <location>
        <begin position="58"/>
        <end position="80"/>
    </location>
</feature>
<feature type="transmembrane region" description="Helical" evidence="6">
    <location>
        <begin position="176"/>
        <end position="196"/>
    </location>
</feature>
<dbReference type="AlphaFoldDB" id="A0A6J5G4T3"/>
<dbReference type="CDD" id="cd06579">
    <property type="entry name" value="TM_PBP1_transp_AraH_like"/>
    <property type="match status" value="1"/>
</dbReference>
<evidence type="ECO:0000256" key="4">
    <source>
        <dbReference type="ARBA" id="ARBA00022989"/>
    </source>
</evidence>
<dbReference type="InterPro" id="IPR001851">
    <property type="entry name" value="ABC_transp_permease"/>
</dbReference>
<dbReference type="GO" id="GO:0005886">
    <property type="term" value="C:plasma membrane"/>
    <property type="evidence" value="ECO:0007669"/>
    <property type="project" value="UniProtKB-SubCell"/>
</dbReference>
<keyword evidence="3 6" id="KW-0812">Transmembrane</keyword>
<evidence type="ECO:0000313" key="8">
    <source>
        <dbReference type="Proteomes" id="UP000494119"/>
    </source>
</evidence>
<keyword evidence="5 6" id="KW-0472">Membrane</keyword>
<gene>
    <name evidence="7" type="primary">rbsC_1</name>
    <name evidence="7" type="ORF">LMG28688_03610</name>
</gene>
<feature type="transmembrane region" description="Helical" evidence="6">
    <location>
        <begin position="109"/>
        <end position="130"/>
    </location>
</feature>
<proteinExistence type="predicted"/>
<name>A0A6J5G4T3_9BURK</name>
<feature type="transmembrane region" description="Helical" evidence="6">
    <location>
        <begin position="262"/>
        <end position="295"/>
    </location>
</feature>
<comment type="subcellular location">
    <subcellularLocation>
        <location evidence="1">Cell membrane</location>
        <topology evidence="1">Multi-pass membrane protein</topology>
    </subcellularLocation>
</comment>
<feature type="transmembrane region" description="Helical" evidence="6">
    <location>
        <begin position="230"/>
        <end position="250"/>
    </location>
</feature>
<keyword evidence="8" id="KW-1185">Reference proteome</keyword>
<feature type="transmembrane region" description="Helical" evidence="6">
    <location>
        <begin position="27"/>
        <end position="46"/>
    </location>
</feature>
<evidence type="ECO:0000256" key="2">
    <source>
        <dbReference type="ARBA" id="ARBA00022475"/>
    </source>
</evidence>
<dbReference type="RefSeq" id="WP_175196127.1">
    <property type="nucleotide sequence ID" value="NZ_CADIKL010000017.1"/>
</dbReference>
<keyword evidence="2" id="KW-1003">Cell membrane</keyword>
<dbReference type="GO" id="GO:0022857">
    <property type="term" value="F:transmembrane transporter activity"/>
    <property type="evidence" value="ECO:0007669"/>
    <property type="project" value="InterPro"/>
</dbReference>
<dbReference type="EMBL" id="CADIKL010000017">
    <property type="protein sequence ID" value="CAB3792904.1"/>
    <property type="molecule type" value="Genomic_DNA"/>
</dbReference>
<dbReference type="PANTHER" id="PTHR32196">
    <property type="entry name" value="ABC TRANSPORTER PERMEASE PROTEIN YPHD-RELATED-RELATED"/>
    <property type="match status" value="1"/>
</dbReference>
<evidence type="ECO:0000256" key="5">
    <source>
        <dbReference type="ARBA" id="ARBA00023136"/>
    </source>
</evidence>
<protein>
    <submittedName>
        <fullName evidence="7">Ribose import permease protein RbsC</fullName>
    </submittedName>
</protein>
<dbReference type="Proteomes" id="UP000494119">
    <property type="component" value="Unassembled WGS sequence"/>
</dbReference>
<feature type="transmembrane region" description="Helical" evidence="6">
    <location>
        <begin position="307"/>
        <end position="327"/>
    </location>
</feature>
<evidence type="ECO:0000256" key="1">
    <source>
        <dbReference type="ARBA" id="ARBA00004651"/>
    </source>
</evidence>
<evidence type="ECO:0000256" key="3">
    <source>
        <dbReference type="ARBA" id="ARBA00022692"/>
    </source>
</evidence>
<keyword evidence="4 6" id="KW-1133">Transmembrane helix</keyword>
<feature type="transmembrane region" description="Helical" evidence="6">
    <location>
        <begin position="136"/>
        <end position="156"/>
    </location>
</feature>